<dbReference type="NCBIfam" id="TIGR02937">
    <property type="entry name" value="sigma70-ECF"/>
    <property type="match status" value="1"/>
</dbReference>
<gene>
    <name evidence="8" type="ORF">H9964_01350</name>
</gene>
<protein>
    <submittedName>
        <fullName evidence="8">RNA polymerase sigma factor</fullName>
    </submittedName>
</protein>
<dbReference type="Gene3D" id="1.10.10.10">
    <property type="entry name" value="Winged helix-like DNA-binding domain superfamily/Winged helix DNA-binding domain"/>
    <property type="match status" value="1"/>
</dbReference>
<dbReference type="Pfam" id="PF08281">
    <property type="entry name" value="Sigma70_r4_2"/>
    <property type="match status" value="1"/>
</dbReference>
<dbReference type="PANTHER" id="PTHR43133">
    <property type="entry name" value="RNA POLYMERASE ECF-TYPE SIGMA FACTO"/>
    <property type="match status" value="1"/>
</dbReference>
<evidence type="ECO:0000259" key="7">
    <source>
        <dbReference type="Pfam" id="PF08281"/>
    </source>
</evidence>
<evidence type="ECO:0000256" key="4">
    <source>
        <dbReference type="ARBA" id="ARBA00023125"/>
    </source>
</evidence>
<organism evidence="8 9">
    <name type="scientific">Candidatus Gallimonas intestinavium</name>
    <dbReference type="NCBI Taxonomy" id="2838603"/>
    <lineage>
        <taxon>Bacteria</taxon>
        <taxon>Bacillati</taxon>
        <taxon>Bacillota</taxon>
        <taxon>Clostridia</taxon>
        <taxon>Candidatus Gallimonas</taxon>
    </lineage>
</organism>
<dbReference type="SUPFAM" id="SSF88659">
    <property type="entry name" value="Sigma3 and sigma4 domains of RNA polymerase sigma factors"/>
    <property type="match status" value="1"/>
</dbReference>
<keyword evidence="4" id="KW-0238">DNA-binding</keyword>
<dbReference type="AlphaFoldDB" id="A0A9D2G2W8"/>
<dbReference type="Gene3D" id="1.10.1740.10">
    <property type="match status" value="1"/>
</dbReference>
<evidence type="ECO:0000259" key="6">
    <source>
        <dbReference type="Pfam" id="PF04542"/>
    </source>
</evidence>
<proteinExistence type="inferred from homology"/>
<dbReference type="EMBL" id="DXBB01000029">
    <property type="protein sequence ID" value="HIZ72208.1"/>
    <property type="molecule type" value="Genomic_DNA"/>
</dbReference>
<accession>A0A9D2G2W8</accession>
<dbReference type="InterPro" id="IPR036388">
    <property type="entry name" value="WH-like_DNA-bd_sf"/>
</dbReference>
<comment type="caution">
    <text evidence="8">The sequence shown here is derived from an EMBL/GenBank/DDBJ whole genome shotgun (WGS) entry which is preliminary data.</text>
</comment>
<dbReference type="InterPro" id="IPR013325">
    <property type="entry name" value="RNA_pol_sigma_r2"/>
</dbReference>
<dbReference type="InterPro" id="IPR007627">
    <property type="entry name" value="RNA_pol_sigma70_r2"/>
</dbReference>
<dbReference type="GO" id="GO:0003677">
    <property type="term" value="F:DNA binding"/>
    <property type="evidence" value="ECO:0007669"/>
    <property type="project" value="UniProtKB-KW"/>
</dbReference>
<reference evidence="8" key="2">
    <citation type="submission" date="2021-04" db="EMBL/GenBank/DDBJ databases">
        <authorList>
            <person name="Gilroy R."/>
        </authorList>
    </citation>
    <scope>NUCLEOTIDE SEQUENCE</scope>
    <source>
        <strain evidence="8">ChiW7-2402</strain>
    </source>
</reference>
<evidence type="ECO:0000256" key="3">
    <source>
        <dbReference type="ARBA" id="ARBA00023082"/>
    </source>
</evidence>
<comment type="similarity">
    <text evidence="1">Belongs to the sigma-70 factor family. ECF subfamily.</text>
</comment>
<dbReference type="InterPro" id="IPR039425">
    <property type="entry name" value="RNA_pol_sigma-70-like"/>
</dbReference>
<keyword evidence="2" id="KW-0805">Transcription regulation</keyword>
<evidence type="ECO:0000313" key="9">
    <source>
        <dbReference type="Proteomes" id="UP000824102"/>
    </source>
</evidence>
<dbReference type="Pfam" id="PF04542">
    <property type="entry name" value="Sigma70_r2"/>
    <property type="match status" value="1"/>
</dbReference>
<dbReference type="Proteomes" id="UP000824102">
    <property type="component" value="Unassembled WGS sequence"/>
</dbReference>
<dbReference type="InterPro" id="IPR013249">
    <property type="entry name" value="RNA_pol_sigma70_r4_t2"/>
</dbReference>
<evidence type="ECO:0000256" key="1">
    <source>
        <dbReference type="ARBA" id="ARBA00010641"/>
    </source>
</evidence>
<dbReference type="InterPro" id="IPR014284">
    <property type="entry name" value="RNA_pol_sigma-70_dom"/>
</dbReference>
<keyword evidence="3" id="KW-0731">Sigma factor</keyword>
<feature type="domain" description="RNA polymerase sigma-70 region 2" evidence="6">
    <location>
        <begin position="30"/>
        <end position="96"/>
    </location>
</feature>
<reference evidence="8" key="1">
    <citation type="journal article" date="2021" name="PeerJ">
        <title>Extensive microbial diversity within the chicken gut microbiome revealed by metagenomics and culture.</title>
        <authorList>
            <person name="Gilroy R."/>
            <person name="Ravi A."/>
            <person name="Getino M."/>
            <person name="Pursley I."/>
            <person name="Horton D.L."/>
            <person name="Alikhan N.F."/>
            <person name="Baker D."/>
            <person name="Gharbi K."/>
            <person name="Hall N."/>
            <person name="Watson M."/>
            <person name="Adriaenssens E.M."/>
            <person name="Foster-Nyarko E."/>
            <person name="Jarju S."/>
            <person name="Secka A."/>
            <person name="Antonio M."/>
            <person name="Oren A."/>
            <person name="Chaudhuri R.R."/>
            <person name="La Ragione R."/>
            <person name="Hildebrand F."/>
            <person name="Pallen M.J."/>
        </authorList>
    </citation>
    <scope>NUCLEOTIDE SEQUENCE</scope>
    <source>
        <strain evidence="8">ChiW7-2402</strain>
    </source>
</reference>
<dbReference type="CDD" id="cd06171">
    <property type="entry name" value="Sigma70_r4"/>
    <property type="match status" value="1"/>
</dbReference>
<sequence>MKDRGEEAETFDRLIGRMAQGETDAVRAFFDRYGRLLYAAALSLTHSPPLAEEAVDGVLVRLWRDAGRIPKIRRPLSWLYTIARNQAKNVLRGERKAAPLSESACEETGFARVEAEDGFQSYIACLGERERRIMIFRFVEGLSFREIAEEMKLPLNTVSSMYYRALEKIRKKISALPQK</sequence>
<feature type="domain" description="RNA polymerase sigma factor 70 region 4 type 2" evidence="7">
    <location>
        <begin position="120"/>
        <end position="169"/>
    </location>
</feature>
<dbReference type="PANTHER" id="PTHR43133:SF8">
    <property type="entry name" value="RNA POLYMERASE SIGMA FACTOR HI_1459-RELATED"/>
    <property type="match status" value="1"/>
</dbReference>
<dbReference type="InterPro" id="IPR013324">
    <property type="entry name" value="RNA_pol_sigma_r3/r4-like"/>
</dbReference>
<name>A0A9D2G2W8_9FIRM</name>
<dbReference type="GO" id="GO:0016987">
    <property type="term" value="F:sigma factor activity"/>
    <property type="evidence" value="ECO:0007669"/>
    <property type="project" value="UniProtKB-KW"/>
</dbReference>
<evidence type="ECO:0000256" key="2">
    <source>
        <dbReference type="ARBA" id="ARBA00023015"/>
    </source>
</evidence>
<evidence type="ECO:0000313" key="8">
    <source>
        <dbReference type="EMBL" id="HIZ72208.1"/>
    </source>
</evidence>
<dbReference type="SUPFAM" id="SSF88946">
    <property type="entry name" value="Sigma2 domain of RNA polymerase sigma factors"/>
    <property type="match status" value="1"/>
</dbReference>
<keyword evidence="5" id="KW-0804">Transcription</keyword>
<evidence type="ECO:0000256" key="5">
    <source>
        <dbReference type="ARBA" id="ARBA00023163"/>
    </source>
</evidence>
<dbReference type="GO" id="GO:0006352">
    <property type="term" value="P:DNA-templated transcription initiation"/>
    <property type="evidence" value="ECO:0007669"/>
    <property type="project" value="InterPro"/>
</dbReference>